<keyword evidence="1" id="KW-0175">Coiled coil</keyword>
<evidence type="ECO:0000259" key="2">
    <source>
        <dbReference type="Pfam" id="PF10651"/>
    </source>
</evidence>
<sequence>MALNKIARTQLDTTAYYQKLLDLNVRFFVNDDNTAILEFPITRHKKPVPLSDVNVKSYIAIITPDGSHKIDYLEFHDELNGVLRYTLPNDVLAQVGKHHAQVYISVNGVNDVVVERKIAFNVEDDYINSIDTDTKLSYIRMFDDLYAAIQQRVVDIENAINNAADYVTQITEARDQAYVDITNLVNQTKQEIETAINNYKSEILQALNESESTIEARSEYFIQQVENAKTEVTQAISNAELVKESRVRELIANLQSKEEAETSYSNFLAQAKNYVDSVISNEVGSSTVIPGLDFNDFNAYIQKSGNYYYTGGLNVPGNFVEGFVKYSTKTSDDTPEIVKGYIEIIPKNNSKYVYASWINSGVIAGWKKTFRIDLNEDLLTKNEVNSLVNNSILNLENEMNQAINNNYSDTGWVDITLINGAIPYNSNTVPKVKLLTINGTRIISIKGVVKGMTSKGSIGVIPKSMADYIVDTRSYVQNTSIDNNITNFNRFSLVSNGEVRLDASTLNPIKDTHWIPLDVTILL</sequence>
<feature type="coiled-coil region" evidence="1">
    <location>
        <begin position="156"/>
        <end position="242"/>
    </location>
</feature>
<gene>
    <name evidence="3" type="ORF">JRU67_11755</name>
</gene>
<dbReference type="RefSeq" id="WP_204218633.1">
    <property type="nucleotide sequence ID" value="NZ_CP069389.1"/>
</dbReference>
<name>A0AB37HKH2_MAMSC</name>
<reference evidence="3" key="1">
    <citation type="submission" date="2021-02" db="EMBL/GenBank/DDBJ databases">
        <title>cfr and optrA-positive Staphylococcus spp.</title>
        <authorList>
            <person name="Chen L."/>
        </authorList>
    </citation>
    <scope>NUCLEOTIDE SEQUENCE</scope>
    <source>
        <strain evidence="3">GDQ20D70P</strain>
    </source>
</reference>
<protein>
    <submittedName>
        <fullName evidence="3">Phage baseplate upper protein</fullName>
    </submittedName>
</protein>
<feature type="domain" description="BppU N-terminal" evidence="2">
    <location>
        <begin position="10"/>
        <end position="151"/>
    </location>
</feature>
<evidence type="ECO:0000313" key="4">
    <source>
        <dbReference type="Proteomes" id="UP000640299"/>
    </source>
</evidence>
<proteinExistence type="predicted"/>
<accession>A0AB37HKH2</accession>
<dbReference type="EMBL" id="CP069389">
    <property type="protein sequence ID" value="QRN90718.1"/>
    <property type="molecule type" value="Genomic_DNA"/>
</dbReference>
<dbReference type="Gene3D" id="2.60.40.3350">
    <property type="match status" value="1"/>
</dbReference>
<dbReference type="AlphaFoldDB" id="A0AB37HKH2"/>
<organism evidence="3 4">
    <name type="scientific">Mammaliicoccus sciuri</name>
    <name type="common">Staphylococcus sciuri</name>
    <dbReference type="NCBI Taxonomy" id="1296"/>
    <lineage>
        <taxon>Bacteria</taxon>
        <taxon>Bacillati</taxon>
        <taxon>Bacillota</taxon>
        <taxon>Bacilli</taxon>
        <taxon>Bacillales</taxon>
        <taxon>Staphylococcaceae</taxon>
        <taxon>Mammaliicoccus</taxon>
    </lineage>
</organism>
<evidence type="ECO:0000256" key="1">
    <source>
        <dbReference type="SAM" id="Coils"/>
    </source>
</evidence>
<dbReference type="InterPro" id="IPR018913">
    <property type="entry name" value="BppU_N"/>
</dbReference>
<dbReference type="Proteomes" id="UP000640299">
    <property type="component" value="Chromosome"/>
</dbReference>
<evidence type="ECO:0000313" key="3">
    <source>
        <dbReference type="EMBL" id="QRN90718.1"/>
    </source>
</evidence>
<dbReference type="Pfam" id="PF10651">
    <property type="entry name" value="BppU_N"/>
    <property type="match status" value="1"/>
</dbReference>